<dbReference type="Proteomes" id="UP000193560">
    <property type="component" value="Unassembled WGS sequence"/>
</dbReference>
<proteinExistence type="predicted"/>
<dbReference type="EMBL" id="MCGE01000013">
    <property type="protein sequence ID" value="ORZ15233.1"/>
    <property type="molecule type" value="Genomic_DNA"/>
</dbReference>
<protein>
    <submittedName>
        <fullName evidence="2">Uncharacterized protein</fullName>
    </submittedName>
</protein>
<evidence type="ECO:0000313" key="3">
    <source>
        <dbReference type="Proteomes" id="UP000193560"/>
    </source>
</evidence>
<evidence type="ECO:0000256" key="1">
    <source>
        <dbReference type="SAM" id="Phobius"/>
    </source>
</evidence>
<gene>
    <name evidence="2" type="ORF">BCR42DRAFT_416680</name>
</gene>
<evidence type="ECO:0000313" key="2">
    <source>
        <dbReference type="EMBL" id="ORZ15233.1"/>
    </source>
</evidence>
<keyword evidence="1" id="KW-0812">Transmembrane</keyword>
<comment type="caution">
    <text evidence="2">The sequence shown here is derived from an EMBL/GenBank/DDBJ whole genome shotgun (WGS) entry which is preliminary data.</text>
</comment>
<keyword evidence="1" id="KW-0472">Membrane</keyword>
<keyword evidence="3" id="KW-1185">Reference proteome</keyword>
<name>A0A1X2IEU5_9FUNG</name>
<organism evidence="2 3">
    <name type="scientific">Absidia repens</name>
    <dbReference type="NCBI Taxonomy" id="90262"/>
    <lineage>
        <taxon>Eukaryota</taxon>
        <taxon>Fungi</taxon>
        <taxon>Fungi incertae sedis</taxon>
        <taxon>Mucoromycota</taxon>
        <taxon>Mucoromycotina</taxon>
        <taxon>Mucoromycetes</taxon>
        <taxon>Mucorales</taxon>
        <taxon>Cunninghamellaceae</taxon>
        <taxon>Absidia</taxon>
    </lineage>
</organism>
<reference evidence="2 3" key="1">
    <citation type="submission" date="2016-07" db="EMBL/GenBank/DDBJ databases">
        <title>Pervasive Adenine N6-methylation of Active Genes in Fungi.</title>
        <authorList>
            <consortium name="DOE Joint Genome Institute"/>
            <person name="Mondo S.J."/>
            <person name="Dannebaum R.O."/>
            <person name="Kuo R.C."/>
            <person name="Labutti K."/>
            <person name="Haridas S."/>
            <person name="Kuo A."/>
            <person name="Salamov A."/>
            <person name="Ahrendt S.R."/>
            <person name="Lipzen A."/>
            <person name="Sullivan W."/>
            <person name="Andreopoulos W.B."/>
            <person name="Clum A."/>
            <person name="Lindquist E."/>
            <person name="Daum C."/>
            <person name="Ramamoorthy G.K."/>
            <person name="Gryganskyi A."/>
            <person name="Culley D."/>
            <person name="Magnuson J.K."/>
            <person name="James T.Y."/>
            <person name="O'Malley M.A."/>
            <person name="Stajich J.E."/>
            <person name="Spatafora J.W."/>
            <person name="Visel A."/>
            <person name="Grigoriev I.V."/>
        </authorList>
    </citation>
    <scope>NUCLEOTIDE SEQUENCE [LARGE SCALE GENOMIC DNA]</scope>
    <source>
        <strain evidence="2 3">NRRL 1336</strain>
    </source>
</reference>
<feature type="transmembrane region" description="Helical" evidence="1">
    <location>
        <begin position="89"/>
        <end position="110"/>
    </location>
</feature>
<dbReference type="AlphaFoldDB" id="A0A1X2IEU5"/>
<accession>A0A1X2IEU5</accession>
<keyword evidence="1" id="KW-1133">Transmembrane helix</keyword>
<sequence>MAAIKQQDLWNDELRISVPPPAYSHQPPLPLFSSPPPPCYNYSDPAVVKSNQNKEEEEDSWSIIMQRPFYHRCVFILHSWLQVLQQGKWVVCAFIFPLLLFIIILIVYVLPSSRS</sequence>